<feature type="non-terminal residue" evidence="2">
    <location>
        <position position="195"/>
    </location>
</feature>
<keyword evidence="3" id="KW-1185">Reference proteome</keyword>
<dbReference type="Proteomes" id="UP001432322">
    <property type="component" value="Unassembled WGS sequence"/>
</dbReference>
<name>A0AAV5VQ58_9BILA</name>
<dbReference type="AlphaFoldDB" id="A0AAV5VQ58"/>
<protein>
    <submittedName>
        <fullName evidence="2">Uncharacterized protein</fullName>
    </submittedName>
</protein>
<feature type="transmembrane region" description="Helical" evidence="1">
    <location>
        <begin position="63"/>
        <end position="87"/>
    </location>
</feature>
<keyword evidence="1" id="KW-1133">Transmembrane helix</keyword>
<keyword evidence="1" id="KW-0812">Transmembrane</keyword>
<gene>
    <name evidence="2" type="ORF">PFISCL1PPCAC_12863</name>
</gene>
<keyword evidence="1" id="KW-0472">Membrane</keyword>
<feature type="non-terminal residue" evidence="2">
    <location>
        <position position="1"/>
    </location>
</feature>
<organism evidence="2 3">
    <name type="scientific">Pristionchus fissidentatus</name>
    <dbReference type="NCBI Taxonomy" id="1538716"/>
    <lineage>
        <taxon>Eukaryota</taxon>
        <taxon>Metazoa</taxon>
        <taxon>Ecdysozoa</taxon>
        <taxon>Nematoda</taxon>
        <taxon>Chromadorea</taxon>
        <taxon>Rhabditida</taxon>
        <taxon>Rhabditina</taxon>
        <taxon>Diplogasteromorpha</taxon>
        <taxon>Diplogasteroidea</taxon>
        <taxon>Neodiplogasteridae</taxon>
        <taxon>Pristionchus</taxon>
    </lineage>
</organism>
<evidence type="ECO:0000313" key="2">
    <source>
        <dbReference type="EMBL" id="GMT21566.1"/>
    </source>
</evidence>
<evidence type="ECO:0000313" key="3">
    <source>
        <dbReference type="Proteomes" id="UP001432322"/>
    </source>
</evidence>
<accession>A0AAV5VQ58</accession>
<dbReference type="EMBL" id="BTSY01000004">
    <property type="protein sequence ID" value="GMT21566.1"/>
    <property type="molecule type" value="Genomic_DNA"/>
</dbReference>
<comment type="caution">
    <text evidence="2">The sequence shown here is derived from an EMBL/GenBank/DDBJ whole genome shotgun (WGS) entry which is preliminary data.</text>
</comment>
<sequence>QLVMMEGRPRGMDLAMDLRSFAVYNIDAALLLVALLVIRSLCNVLRSRMIGRQPGGHIEYGAILVGSADFINRILHLLTVTFLFIFYQCAFNGNFVADSGRLSSAFESVVADLMNGTRRLLIDTGVLMENEYTSFGPLTTVMTDEQERLTRLCTANDDVVLLWDDQMFRLPSLNASIARECRLNRYTHRKDSEKH</sequence>
<reference evidence="2" key="1">
    <citation type="submission" date="2023-10" db="EMBL/GenBank/DDBJ databases">
        <title>Genome assembly of Pristionchus species.</title>
        <authorList>
            <person name="Yoshida K."/>
            <person name="Sommer R.J."/>
        </authorList>
    </citation>
    <scope>NUCLEOTIDE SEQUENCE</scope>
    <source>
        <strain evidence="2">RS5133</strain>
    </source>
</reference>
<feature type="transmembrane region" description="Helical" evidence="1">
    <location>
        <begin position="20"/>
        <end position="42"/>
    </location>
</feature>
<proteinExistence type="predicted"/>
<evidence type="ECO:0000256" key="1">
    <source>
        <dbReference type="SAM" id="Phobius"/>
    </source>
</evidence>